<keyword evidence="1" id="KW-0812">Transmembrane</keyword>
<dbReference type="Proteomes" id="UP001328107">
    <property type="component" value="Unassembled WGS sequence"/>
</dbReference>
<feature type="transmembrane region" description="Helical" evidence="1">
    <location>
        <begin position="97"/>
        <end position="119"/>
    </location>
</feature>
<dbReference type="AlphaFoldDB" id="A0AAN4ZEW2"/>
<dbReference type="EMBL" id="BTRK01000002">
    <property type="protein sequence ID" value="GMR38279.1"/>
    <property type="molecule type" value="Genomic_DNA"/>
</dbReference>
<feature type="transmembrane region" description="Helical" evidence="1">
    <location>
        <begin position="63"/>
        <end position="85"/>
    </location>
</feature>
<evidence type="ECO:0000313" key="2">
    <source>
        <dbReference type="EMBL" id="GMR38279.1"/>
    </source>
</evidence>
<reference evidence="3" key="1">
    <citation type="submission" date="2022-10" db="EMBL/GenBank/DDBJ databases">
        <title>Genome assembly of Pristionchus species.</title>
        <authorList>
            <person name="Yoshida K."/>
            <person name="Sommer R.J."/>
        </authorList>
    </citation>
    <scope>NUCLEOTIDE SEQUENCE [LARGE SCALE GENOMIC DNA]</scope>
    <source>
        <strain evidence="3">RS5460</strain>
    </source>
</reference>
<evidence type="ECO:0000256" key="1">
    <source>
        <dbReference type="SAM" id="Phobius"/>
    </source>
</evidence>
<sequence>TLLFASVSFGMVSTCFGIHRVWCFDATTAAGVTSFLAIIGHLISCLLYYLLCTMAHLCPIDMALQVIFIFVLMVMEIVISIFVLIGCCILQPQLVIFSIFLQIFHLILTFALGACNIVRLRDRDIFDDEDINGIIFTSPIFVFHMLHSVFVLYSIFCCYELLLYKKQCVNHTPSLWKIYSS</sequence>
<name>A0AAN4ZEW2_9BILA</name>
<evidence type="ECO:0000313" key="3">
    <source>
        <dbReference type="Proteomes" id="UP001328107"/>
    </source>
</evidence>
<keyword evidence="1" id="KW-1133">Transmembrane helix</keyword>
<gene>
    <name evidence="2" type="ORF">PMAYCL1PPCAC_08474</name>
</gene>
<feature type="non-terminal residue" evidence="2">
    <location>
        <position position="1"/>
    </location>
</feature>
<keyword evidence="1" id="KW-0472">Membrane</keyword>
<proteinExistence type="predicted"/>
<protein>
    <submittedName>
        <fullName evidence="2">Uncharacterized protein</fullName>
    </submittedName>
</protein>
<comment type="caution">
    <text evidence="2">The sequence shown here is derived from an EMBL/GenBank/DDBJ whole genome shotgun (WGS) entry which is preliminary data.</text>
</comment>
<keyword evidence="3" id="KW-1185">Reference proteome</keyword>
<feature type="transmembrane region" description="Helical" evidence="1">
    <location>
        <begin position="131"/>
        <end position="156"/>
    </location>
</feature>
<feature type="transmembrane region" description="Helical" evidence="1">
    <location>
        <begin position="27"/>
        <end position="51"/>
    </location>
</feature>
<organism evidence="2 3">
    <name type="scientific">Pristionchus mayeri</name>
    <dbReference type="NCBI Taxonomy" id="1317129"/>
    <lineage>
        <taxon>Eukaryota</taxon>
        <taxon>Metazoa</taxon>
        <taxon>Ecdysozoa</taxon>
        <taxon>Nematoda</taxon>
        <taxon>Chromadorea</taxon>
        <taxon>Rhabditida</taxon>
        <taxon>Rhabditina</taxon>
        <taxon>Diplogasteromorpha</taxon>
        <taxon>Diplogasteroidea</taxon>
        <taxon>Neodiplogasteridae</taxon>
        <taxon>Pristionchus</taxon>
    </lineage>
</organism>
<accession>A0AAN4ZEW2</accession>